<proteinExistence type="predicted"/>
<gene>
    <name evidence="2" type="ORF">GCM10020369_32180</name>
</gene>
<dbReference type="Pfam" id="PF03473">
    <property type="entry name" value="MOSC"/>
    <property type="match status" value="1"/>
</dbReference>
<name>A0ABP6SXK1_9ACTN</name>
<sequence length="223" mass="23982">MTLPAPGVVESVNIGVLRVVPWTQSVGSTGIDKRPVPGRVRAEGVGLVGDVIADTKNHGGYHQAVYAYAREDAAWWAAELDREVPFGAFGENLSTSGVDCTGAVIGERWEVGSTVLEVSRPRIPCRTFAGFWDVPDLVKRFTRRAVPGAYLRIIEEGDLGAGDAVRIVHRPDHGVTIGEVFRALTGERSLAPRLLDAPELPPELQERARKLVTAASANSPQPS</sequence>
<dbReference type="SUPFAM" id="SSF50800">
    <property type="entry name" value="PK beta-barrel domain-like"/>
    <property type="match status" value="1"/>
</dbReference>
<dbReference type="RefSeq" id="WP_345728906.1">
    <property type="nucleotide sequence ID" value="NZ_BAAAYN010000019.1"/>
</dbReference>
<accession>A0ABP6SXK1</accession>
<keyword evidence="3" id="KW-1185">Reference proteome</keyword>
<dbReference type="Proteomes" id="UP001501676">
    <property type="component" value="Unassembled WGS sequence"/>
</dbReference>
<dbReference type="InterPro" id="IPR052353">
    <property type="entry name" value="Benzoxazolinone_Detox_Enz"/>
</dbReference>
<dbReference type="InterPro" id="IPR005302">
    <property type="entry name" value="MoCF_Sase_C"/>
</dbReference>
<dbReference type="PANTHER" id="PTHR30212">
    <property type="entry name" value="PROTEIN YIIM"/>
    <property type="match status" value="1"/>
</dbReference>
<evidence type="ECO:0000313" key="2">
    <source>
        <dbReference type="EMBL" id="GAA3387917.1"/>
    </source>
</evidence>
<dbReference type="PROSITE" id="PS51340">
    <property type="entry name" value="MOSC"/>
    <property type="match status" value="1"/>
</dbReference>
<dbReference type="EMBL" id="BAAAYN010000019">
    <property type="protein sequence ID" value="GAA3387917.1"/>
    <property type="molecule type" value="Genomic_DNA"/>
</dbReference>
<dbReference type="InterPro" id="IPR011037">
    <property type="entry name" value="Pyrv_Knase-like_insert_dom_sf"/>
</dbReference>
<dbReference type="Gene3D" id="2.40.33.20">
    <property type="entry name" value="PK beta-barrel domain-like"/>
    <property type="match status" value="1"/>
</dbReference>
<organism evidence="2 3">
    <name type="scientific">Cryptosporangium minutisporangium</name>
    <dbReference type="NCBI Taxonomy" id="113569"/>
    <lineage>
        <taxon>Bacteria</taxon>
        <taxon>Bacillati</taxon>
        <taxon>Actinomycetota</taxon>
        <taxon>Actinomycetes</taxon>
        <taxon>Cryptosporangiales</taxon>
        <taxon>Cryptosporangiaceae</taxon>
        <taxon>Cryptosporangium</taxon>
    </lineage>
</organism>
<evidence type="ECO:0000259" key="1">
    <source>
        <dbReference type="PROSITE" id="PS51340"/>
    </source>
</evidence>
<reference evidence="3" key="1">
    <citation type="journal article" date="2019" name="Int. J. Syst. Evol. Microbiol.">
        <title>The Global Catalogue of Microorganisms (GCM) 10K type strain sequencing project: providing services to taxonomists for standard genome sequencing and annotation.</title>
        <authorList>
            <consortium name="The Broad Institute Genomics Platform"/>
            <consortium name="The Broad Institute Genome Sequencing Center for Infectious Disease"/>
            <person name="Wu L."/>
            <person name="Ma J."/>
        </authorList>
    </citation>
    <scope>NUCLEOTIDE SEQUENCE [LARGE SCALE GENOMIC DNA]</scope>
    <source>
        <strain evidence="3">JCM 9458</strain>
    </source>
</reference>
<comment type="caution">
    <text evidence="2">The sequence shown here is derived from an EMBL/GenBank/DDBJ whole genome shotgun (WGS) entry which is preliminary data.</text>
</comment>
<protein>
    <submittedName>
        <fullName evidence="2">MOSC domain-containing protein</fullName>
    </submittedName>
</protein>
<evidence type="ECO:0000313" key="3">
    <source>
        <dbReference type="Proteomes" id="UP001501676"/>
    </source>
</evidence>
<feature type="domain" description="MOSC" evidence="1">
    <location>
        <begin position="34"/>
        <end position="168"/>
    </location>
</feature>
<dbReference type="PANTHER" id="PTHR30212:SF2">
    <property type="entry name" value="PROTEIN YIIM"/>
    <property type="match status" value="1"/>
</dbReference>